<evidence type="ECO:0000256" key="1">
    <source>
        <dbReference type="ARBA" id="ARBA00006914"/>
    </source>
</evidence>
<evidence type="ECO:0000256" key="3">
    <source>
        <dbReference type="ARBA" id="ARBA00022840"/>
    </source>
</evidence>
<sequence>MLVPLGGHRAFVNRAGFQDDSLAEVLGLQEWLAPEVDDFNPKTVRIQLRKLHKEWENQCSGAGLSACLDANVARLAKLVGLSATDCRILEFVAMLKSERLLDDTADWLGHLTSAKVIHVLAVLLDLPELEIRDALSTHGALVQSGLVSLDRGHPGTLSGKLELLSDQFADHIVSSEVDPVVLLRDMVAPAAPSQLKLSDYKHVRASLSVLRPYLRRALSSGRTGVNVLFHGAPGTGKSQLAKALAAALGCELFEVASEDGDGDPINGERRLRAFRAAQSFFGQRRAMIVFDEVEDVFNDGDNIFGRKSTAQTRKAWINRMLETNRVPTLWISNSVGCLDAAFVRRFDMVVELPVPPKSQRTKIIEGACGGLLDARAVDRVAESEMLAPAVVTRAASVVRAIRRDLGAERAAAAIELLISNTLEAQGHRAIRKSDPNRLPETYDPAFVHADADLTEVAAGLDRNKAGRLCLYGPPGTGKTAYGRWLAEKLGAPLHLRRASDLMSKWVGENEKNIARAFRQAEQEGAVLLIDEVDSFLQDRRDAQRSWEVSLVNEMLTQMESFAGVFVASTNLVDGLDQATLRRFDLKVKFGYMKPRQVWNLFRRHCRELALGAPSPDLQARLDRLQKVTPGDFAAVARQHRFRALTSPVGLIAALEAECAMKEGPKGTLGFL</sequence>
<dbReference type="InterPro" id="IPR050221">
    <property type="entry name" value="26S_Proteasome_ATPase"/>
</dbReference>
<dbReference type="InterPro" id="IPR003959">
    <property type="entry name" value="ATPase_AAA_core"/>
</dbReference>
<dbReference type="Pfam" id="PF00004">
    <property type="entry name" value="AAA"/>
    <property type="match status" value="2"/>
</dbReference>
<evidence type="ECO:0000313" key="6">
    <source>
        <dbReference type="Proteomes" id="UP000298656"/>
    </source>
</evidence>
<feature type="domain" description="AAA+ ATPase" evidence="4">
    <location>
        <begin position="223"/>
        <end position="356"/>
    </location>
</feature>
<accession>A0A4P8IR48</accession>
<dbReference type="GO" id="GO:0016887">
    <property type="term" value="F:ATP hydrolysis activity"/>
    <property type="evidence" value="ECO:0007669"/>
    <property type="project" value="InterPro"/>
</dbReference>
<dbReference type="GO" id="GO:0005524">
    <property type="term" value="F:ATP binding"/>
    <property type="evidence" value="ECO:0007669"/>
    <property type="project" value="UniProtKB-KW"/>
</dbReference>
<dbReference type="SUPFAM" id="SSF52540">
    <property type="entry name" value="P-loop containing nucleoside triphosphate hydrolases"/>
    <property type="match status" value="2"/>
</dbReference>
<dbReference type="EMBL" id="CP040077">
    <property type="protein sequence ID" value="QCP51598.1"/>
    <property type="molecule type" value="Genomic_DNA"/>
</dbReference>
<keyword evidence="2" id="KW-0547">Nucleotide-binding</keyword>
<reference evidence="5 6" key="1">
    <citation type="submission" date="2019-05" db="EMBL/GenBank/DDBJ databases">
        <title>Burkholderia sp. DHOD12, isolated from subtropical forest soil.</title>
        <authorList>
            <person name="Gao Z.-H."/>
            <person name="Qiu L.-H."/>
        </authorList>
    </citation>
    <scope>NUCLEOTIDE SEQUENCE [LARGE SCALE GENOMIC DNA]</scope>
    <source>
        <strain evidence="5 6">DHOD12</strain>
    </source>
</reference>
<dbReference type="AlphaFoldDB" id="A0A4P8IR48"/>
<dbReference type="Proteomes" id="UP000298656">
    <property type="component" value="Chromosome 1"/>
</dbReference>
<dbReference type="KEGG" id="tvl:FAZ95_00965"/>
<evidence type="ECO:0000313" key="5">
    <source>
        <dbReference type="EMBL" id="QCP51598.1"/>
    </source>
</evidence>
<name>A0A4P8IR48_9BURK</name>
<dbReference type="InterPro" id="IPR027417">
    <property type="entry name" value="P-loop_NTPase"/>
</dbReference>
<evidence type="ECO:0000259" key="4">
    <source>
        <dbReference type="SMART" id="SM00382"/>
    </source>
</evidence>
<dbReference type="CDD" id="cd19481">
    <property type="entry name" value="RecA-like_protease"/>
    <property type="match status" value="1"/>
</dbReference>
<feature type="domain" description="AAA+ ATPase" evidence="4">
    <location>
        <begin position="464"/>
        <end position="593"/>
    </location>
</feature>
<dbReference type="SMART" id="SM00382">
    <property type="entry name" value="AAA"/>
    <property type="match status" value="2"/>
</dbReference>
<protein>
    <submittedName>
        <fullName evidence="5">ATP-binding protein</fullName>
    </submittedName>
</protein>
<dbReference type="PANTHER" id="PTHR23073">
    <property type="entry name" value="26S PROTEASOME REGULATORY SUBUNIT"/>
    <property type="match status" value="1"/>
</dbReference>
<keyword evidence="3 5" id="KW-0067">ATP-binding</keyword>
<proteinExistence type="inferred from homology"/>
<keyword evidence="6" id="KW-1185">Reference proteome</keyword>
<dbReference type="InterPro" id="IPR003593">
    <property type="entry name" value="AAA+_ATPase"/>
</dbReference>
<dbReference type="Gene3D" id="3.40.50.300">
    <property type="entry name" value="P-loop containing nucleotide triphosphate hydrolases"/>
    <property type="match status" value="2"/>
</dbReference>
<gene>
    <name evidence="5" type="ORF">FAZ95_00965</name>
</gene>
<comment type="similarity">
    <text evidence="1">Belongs to the AAA ATPase family.</text>
</comment>
<evidence type="ECO:0000256" key="2">
    <source>
        <dbReference type="ARBA" id="ARBA00022741"/>
    </source>
</evidence>
<organism evidence="5 6">
    <name type="scientific">Trinickia violacea</name>
    <dbReference type="NCBI Taxonomy" id="2571746"/>
    <lineage>
        <taxon>Bacteria</taxon>
        <taxon>Pseudomonadati</taxon>
        <taxon>Pseudomonadota</taxon>
        <taxon>Betaproteobacteria</taxon>
        <taxon>Burkholderiales</taxon>
        <taxon>Burkholderiaceae</taxon>
        <taxon>Trinickia</taxon>
    </lineage>
</organism>
<dbReference type="OrthoDB" id="9802352at2"/>